<keyword evidence="6" id="KW-0511">Multifunctional enzyme</keyword>
<dbReference type="InterPro" id="IPR001264">
    <property type="entry name" value="Glyco_trans_51"/>
</dbReference>
<evidence type="ECO:0000313" key="13">
    <source>
        <dbReference type="Proteomes" id="UP001206924"/>
    </source>
</evidence>
<evidence type="ECO:0000256" key="2">
    <source>
        <dbReference type="ARBA" id="ARBA00022670"/>
    </source>
</evidence>
<evidence type="ECO:0000256" key="9">
    <source>
        <dbReference type="SAM" id="MobiDB-lite"/>
    </source>
</evidence>
<accession>A0ABT1NMS7</accession>
<feature type="region of interest" description="Disordered" evidence="9">
    <location>
        <begin position="706"/>
        <end position="789"/>
    </location>
</feature>
<dbReference type="Gene3D" id="1.10.3810.10">
    <property type="entry name" value="Biosynthetic peptidoglycan transglycosylase-like"/>
    <property type="match status" value="1"/>
</dbReference>
<dbReference type="Gene3D" id="3.40.710.10">
    <property type="entry name" value="DD-peptidase/beta-lactamase superfamily"/>
    <property type="match status" value="1"/>
</dbReference>
<dbReference type="PANTHER" id="PTHR32282">
    <property type="entry name" value="BINDING PROTEIN TRANSPEPTIDASE, PUTATIVE-RELATED"/>
    <property type="match status" value="1"/>
</dbReference>
<dbReference type="Proteomes" id="UP001206924">
    <property type="component" value="Unassembled WGS sequence"/>
</dbReference>
<proteinExistence type="predicted"/>
<dbReference type="InterPro" id="IPR012338">
    <property type="entry name" value="Beta-lactam/transpept-like"/>
</dbReference>
<evidence type="ECO:0000313" key="12">
    <source>
        <dbReference type="EMBL" id="MCQ1949040.1"/>
    </source>
</evidence>
<feature type="domain" description="Penicillin-binding protein transpeptidase" evidence="10">
    <location>
        <begin position="366"/>
        <end position="642"/>
    </location>
</feature>
<comment type="catalytic activity">
    <reaction evidence="7">
        <text>Preferential cleavage: (Ac)2-L-Lys-D-Ala-|-D-Ala. Also transpeptidation of peptidyl-alanyl moieties that are N-acyl substituents of D-alanine.</text>
        <dbReference type="EC" id="3.4.16.4"/>
    </reaction>
</comment>
<keyword evidence="2" id="KW-0645">Protease</keyword>
<dbReference type="Pfam" id="PF00912">
    <property type="entry name" value="Transgly"/>
    <property type="match status" value="1"/>
</dbReference>
<keyword evidence="3" id="KW-0328">Glycosyltransferase</keyword>
<feature type="compositionally biased region" description="Pro residues" evidence="9">
    <location>
        <begin position="716"/>
        <end position="726"/>
    </location>
</feature>
<reference evidence="12 13" key="1">
    <citation type="submission" date="2022-07" db="EMBL/GenBank/DDBJ databases">
        <title>Novel species in genus Arthrobacter.</title>
        <authorList>
            <person name="Liu Y."/>
        </authorList>
    </citation>
    <scope>NUCLEOTIDE SEQUENCE [LARGE SCALE GENOMIC DNA]</scope>
    <source>
        <strain evidence="13">zg-Y859</strain>
    </source>
</reference>
<dbReference type="EMBL" id="JANFLP010000004">
    <property type="protein sequence ID" value="MCQ1949040.1"/>
    <property type="molecule type" value="Genomic_DNA"/>
</dbReference>
<keyword evidence="5" id="KW-0378">Hydrolase</keyword>
<comment type="caution">
    <text evidence="12">The sequence shown here is derived from an EMBL/GenBank/DDBJ whole genome shotgun (WGS) entry which is preliminary data.</text>
</comment>
<dbReference type="InterPro" id="IPR050396">
    <property type="entry name" value="Glycosyltr_51/Transpeptidase"/>
</dbReference>
<evidence type="ECO:0000256" key="4">
    <source>
        <dbReference type="ARBA" id="ARBA00022679"/>
    </source>
</evidence>
<dbReference type="InterPro" id="IPR023346">
    <property type="entry name" value="Lysozyme-like_dom_sf"/>
</dbReference>
<evidence type="ECO:0000256" key="8">
    <source>
        <dbReference type="ARBA" id="ARBA00049902"/>
    </source>
</evidence>
<name>A0ABT1NMS7_9MICC</name>
<keyword evidence="13" id="KW-1185">Reference proteome</keyword>
<evidence type="ECO:0000256" key="1">
    <source>
        <dbReference type="ARBA" id="ARBA00022645"/>
    </source>
</evidence>
<dbReference type="Pfam" id="PF00905">
    <property type="entry name" value="Transpeptidase"/>
    <property type="match status" value="1"/>
</dbReference>
<evidence type="ECO:0000256" key="3">
    <source>
        <dbReference type="ARBA" id="ARBA00022676"/>
    </source>
</evidence>
<dbReference type="SUPFAM" id="SSF53955">
    <property type="entry name" value="Lysozyme-like"/>
    <property type="match status" value="1"/>
</dbReference>
<evidence type="ECO:0000256" key="7">
    <source>
        <dbReference type="ARBA" id="ARBA00034000"/>
    </source>
</evidence>
<dbReference type="InterPro" id="IPR036950">
    <property type="entry name" value="PBP_transglycosylase"/>
</dbReference>
<feature type="compositionally biased region" description="Gly residues" evidence="9">
    <location>
        <begin position="733"/>
        <end position="789"/>
    </location>
</feature>
<sequence length="789" mass="81625">MAARKSPFFDTATTLGKLVAFFGISALCGVLAAGLLVPVAAAAGTAASGSIQFFDQLPSELERGALATPSKIYANDGSLIATVYEENRQPVTLDQVSPNMVDAMLAIEDDRFYEHGGVDLQGIMGALVSNATSDSTRGASTITQQYVNNVIIDTNMQNNKEVVFSGGKSVGDKLREMKLAIAVEKELSKDEILEGYFNIVPFSGTTYGVQAAARYFFNVDAKDLNIAQSALLAGVVNGPTFYSPELNPERSLERRNLVLQAMLDKGRISQEDFDASVATGLDLQITPVSSNCVGASQAPYFCDYVTRLVLNDENFGATEDDRDKLLKRGGLTIKTTLNPTFQNAAQTAVNETANPDTTDAEIGHAMVSVEPGTGKILTMAQNTRYTPELADGNSVQNFNVDVNQGGDPTKPLNGLGGFQPGSTYKPFTVAAWLDAGKTLNTTLNGSKRTYPAGHSWNASCLPGGRYVALEPWTPINYGDTNYKTTTVLDGLAQSYNTITLAEINQLDLCSFQQIAFAAGIHDGKSSEGKEDMLSVNPPSTFGGGGDASPLSMATGFATLAAEGLQCDPIALESVTGADGTEYQVPEQSCEQVMRKEVAQGVNMATQRVMTNGSGVNLQVGVPTAGKTGTNDTRSQTWFMGYSTGMVTASWIGNWKANNTTMSDKLIGGRTYPEIDGSLIAGPSWKNYIQRIAGQYEANAFTAPPASMVGNTAPAPRATPPASPPASPAADQGPGNGGGGEGGGPGNGGGGEGGGPGNGGGGEGGGGEGGGPGNGGGGEGGGPGNGGGNG</sequence>
<comment type="catalytic activity">
    <reaction evidence="8">
        <text>[GlcNAc-(1-&gt;4)-Mur2Ac(oyl-L-Ala-gamma-D-Glu-L-Lys-D-Ala-D-Ala)](n)-di-trans,octa-cis-undecaprenyl diphosphate + beta-D-GlcNAc-(1-&gt;4)-Mur2Ac(oyl-L-Ala-gamma-D-Glu-L-Lys-D-Ala-D-Ala)-di-trans,octa-cis-undecaprenyl diphosphate = [GlcNAc-(1-&gt;4)-Mur2Ac(oyl-L-Ala-gamma-D-Glu-L-Lys-D-Ala-D-Ala)](n+1)-di-trans,octa-cis-undecaprenyl diphosphate + di-trans,octa-cis-undecaprenyl diphosphate + H(+)</text>
        <dbReference type="Rhea" id="RHEA:23708"/>
        <dbReference type="Rhea" id="RHEA-COMP:9602"/>
        <dbReference type="Rhea" id="RHEA-COMP:9603"/>
        <dbReference type="ChEBI" id="CHEBI:15378"/>
        <dbReference type="ChEBI" id="CHEBI:58405"/>
        <dbReference type="ChEBI" id="CHEBI:60033"/>
        <dbReference type="ChEBI" id="CHEBI:78435"/>
        <dbReference type="EC" id="2.4.99.28"/>
    </reaction>
</comment>
<evidence type="ECO:0000256" key="6">
    <source>
        <dbReference type="ARBA" id="ARBA00023268"/>
    </source>
</evidence>
<protein>
    <submittedName>
        <fullName evidence="12">Penicillin-binding protein</fullName>
    </submittedName>
</protein>
<dbReference type="PANTHER" id="PTHR32282:SF33">
    <property type="entry name" value="PEPTIDOGLYCAN GLYCOSYLTRANSFERASE"/>
    <property type="match status" value="1"/>
</dbReference>
<evidence type="ECO:0000259" key="10">
    <source>
        <dbReference type="Pfam" id="PF00905"/>
    </source>
</evidence>
<gene>
    <name evidence="12" type="ORF">NNX28_03740</name>
</gene>
<dbReference type="InterPro" id="IPR001460">
    <property type="entry name" value="PCN-bd_Tpept"/>
</dbReference>
<dbReference type="SUPFAM" id="SSF56601">
    <property type="entry name" value="beta-lactamase/transpeptidase-like"/>
    <property type="match status" value="1"/>
</dbReference>
<keyword evidence="1" id="KW-0121">Carboxypeptidase</keyword>
<evidence type="ECO:0000259" key="11">
    <source>
        <dbReference type="Pfam" id="PF00912"/>
    </source>
</evidence>
<keyword evidence="4" id="KW-0808">Transferase</keyword>
<evidence type="ECO:0000256" key="5">
    <source>
        <dbReference type="ARBA" id="ARBA00022801"/>
    </source>
</evidence>
<feature type="domain" description="Glycosyl transferase family 51" evidence="11">
    <location>
        <begin position="77"/>
        <end position="262"/>
    </location>
</feature>
<organism evidence="12 13">
    <name type="scientific">Arthrobacter jinronghuae</name>
    <dbReference type="NCBI Taxonomy" id="2964609"/>
    <lineage>
        <taxon>Bacteria</taxon>
        <taxon>Bacillati</taxon>
        <taxon>Actinomycetota</taxon>
        <taxon>Actinomycetes</taxon>
        <taxon>Micrococcales</taxon>
        <taxon>Micrococcaceae</taxon>
        <taxon>Arthrobacter</taxon>
    </lineage>
</organism>
<dbReference type="RefSeq" id="WP_255864887.1">
    <property type="nucleotide sequence ID" value="NZ_CP104263.1"/>
</dbReference>